<evidence type="ECO:0000313" key="3">
    <source>
        <dbReference type="Proteomes" id="UP000248544"/>
    </source>
</evidence>
<feature type="region of interest" description="Disordered" evidence="1">
    <location>
        <begin position="1"/>
        <end position="29"/>
    </location>
</feature>
<feature type="compositionally biased region" description="Basic and acidic residues" evidence="1">
    <location>
        <begin position="10"/>
        <end position="22"/>
    </location>
</feature>
<evidence type="ECO:0000313" key="2">
    <source>
        <dbReference type="EMBL" id="PZG14435.1"/>
    </source>
</evidence>
<reference evidence="2 3" key="1">
    <citation type="submission" date="2018-01" db="EMBL/GenBank/DDBJ databases">
        <title>Draft genome sequence of Sphaerisporangium sp. 7K107.</title>
        <authorList>
            <person name="Sahin N."/>
            <person name="Saygin H."/>
            <person name="Ay H."/>
        </authorList>
    </citation>
    <scope>NUCLEOTIDE SEQUENCE [LARGE SCALE GENOMIC DNA]</scope>
    <source>
        <strain evidence="2 3">7K107</strain>
    </source>
</reference>
<gene>
    <name evidence="2" type="ORF">C1I98_39550</name>
</gene>
<evidence type="ECO:0000256" key="1">
    <source>
        <dbReference type="SAM" id="MobiDB-lite"/>
    </source>
</evidence>
<dbReference type="EMBL" id="POUA01000824">
    <property type="protein sequence ID" value="PZG14435.1"/>
    <property type="molecule type" value="Genomic_DNA"/>
</dbReference>
<sequence length="77" mass="8392">MTAGIARALGMRDDERPADPTDPRLTGGLERLRALARERPRNGLSDAENRTLATTRRPDEIAARVVLGLARITGREG</sequence>
<protein>
    <submittedName>
        <fullName evidence="2">Uncharacterized protein</fullName>
    </submittedName>
</protein>
<accession>A0A2W2EBI2</accession>
<keyword evidence="3" id="KW-1185">Reference proteome</keyword>
<dbReference type="AlphaFoldDB" id="A0A2W2EBI2"/>
<organism evidence="2 3">
    <name type="scientific">Spongiactinospora gelatinilytica</name>
    <dbReference type="NCBI Taxonomy" id="2666298"/>
    <lineage>
        <taxon>Bacteria</taxon>
        <taxon>Bacillati</taxon>
        <taxon>Actinomycetota</taxon>
        <taxon>Actinomycetes</taxon>
        <taxon>Streptosporangiales</taxon>
        <taxon>Streptosporangiaceae</taxon>
        <taxon>Spongiactinospora</taxon>
    </lineage>
</organism>
<dbReference type="Proteomes" id="UP000248544">
    <property type="component" value="Unassembled WGS sequence"/>
</dbReference>
<proteinExistence type="predicted"/>
<name>A0A2W2EBI2_9ACTN</name>
<comment type="caution">
    <text evidence="2">The sequence shown here is derived from an EMBL/GenBank/DDBJ whole genome shotgun (WGS) entry which is preliminary data.</text>
</comment>